<evidence type="ECO:0000313" key="3">
    <source>
        <dbReference type="Proteomes" id="UP001153069"/>
    </source>
</evidence>
<name>A0A9N8EQJ7_9STRA</name>
<proteinExistence type="predicted"/>
<feature type="compositionally biased region" description="Low complexity" evidence="1">
    <location>
        <begin position="472"/>
        <end position="506"/>
    </location>
</feature>
<sequence>MTLMPTTQTPTASPRQACEPVVQLYSENFESTGSEQGWVDGSIDYGAAVSHFLGRLGTGHEEVSRSFLIPSSPGTGSVDAHAVTLQFILYQIDDWTPDDKAYAIINGIYVDLGQMSATSFSGPLSGFQNGISWQRETILQGSNFDGKSQLDKKHAVLLTVPASFFNNSTITVAFRVETTEDIDNESAGIDNIVVSAQYDCETMSPSVAPSTASPSYECVLEVGLDNQDYTVDAPESDLASLYAPNFSQFLGLLGSGSNNMGVSITIPPSTGEAMNADLLSIEFNLYQIDEWNPQDKIFLQIGDIEIDLGEMDATSVSEPLDGYEGGITWHRDTVTQCVNLDFGDQMDKKHAVELTIPSSLFPDNKLDIGFRVETSLDLGSESAVVDELRVTAHYDCETSGPVSTLAPSAPSPTTLAPNGIPTTSSPTTPAPTMLPRCAPTAAPTSIEPTSEAPSTLSPSLTTVAPTGPPTGTPTSAPTTVSPTVASGHPSSSPTTGIPTAAPTTLPTGPPVAYPTSNWHPNWSANQDSN</sequence>
<gene>
    <name evidence="2" type="ORF">SEMRO_1609_G285760.1</name>
</gene>
<feature type="compositionally biased region" description="Polar residues" evidence="1">
    <location>
        <begin position="442"/>
        <end position="460"/>
    </location>
</feature>
<accession>A0A9N8EQJ7</accession>
<dbReference type="EMBL" id="CAICTM010001607">
    <property type="protein sequence ID" value="CAB9524958.1"/>
    <property type="molecule type" value="Genomic_DNA"/>
</dbReference>
<comment type="caution">
    <text evidence="2">The sequence shown here is derived from an EMBL/GenBank/DDBJ whole genome shotgun (WGS) entry which is preliminary data.</text>
</comment>
<dbReference type="Proteomes" id="UP001153069">
    <property type="component" value="Unassembled WGS sequence"/>
</dbReference>
<feature type="compositionally biased region" description="Polar residues" evidence="1">
    <location>
        <begin position="514"/>
        <end position="529"/>
    </location>
</feature>
<reference evidence="2" key="1">
    <citation type="submission" date="2020-06" db="EMBL/GenBank/DDBJ databases">
        <authorList>
            <consortium name="Plant Systems Biology data submission"/>
        </authorList>
    </citation>
    <scope>NUCLEOTIDE SEQUENCE</scope>
    <source>
        <strain evidence="2">D6</strain>
    </source>
</reference>
<evidence type="ECO:0000313" key="2">
    <source>
        <dbReference type="EMBL" id="CAB9524958.1"/>
    </source>
</evidence>
<keyword evidence="3" id="KW-1185">Reference proteome</keyword>
<organism evidence="2 3">
    <name type="scientific">Seminavis robusta</name>
    <dbReference type="NCBI Taxonomy" id="568900"/>
    <lineage>
        <taxon>Eukaryota</taxon>
        <taxon>Sar</taxon>
        <taxon>Stramenopiles</taxon>
        <taxon>Ochrophyta</taxon>
        <taxon>Bacillariophyta</taxon>
        <taxon>Bacillariophyceae</taxon>
        <taxon>Bacillariophycidae</taxon>
        <taxon>Naviculales</taxon>
        <taxon>Naviculaceae</taxon>
        <taxon>Seminavis</taxon>
    </lineage>
</organism>
<evidence type="ECO:0000256" key="1">
    <source>
        <dbReference type="SAM" id="MobiDB-lite"/>
    </source>
</evidence>
<feature type="compositionally biased region" description="Low complexity" evidence="1">
    <location>
        <begin position="403"/>
        <end position="431"/>
    </location>
</feature>
<feature type="region of interest" description="Disordered" evidence="1">
    <location>
        <begin position="398"/>
        <end position="529"/>
    </location>
</feature>
<dbReference type="AlphaFoldDB" id="A0A9N8EQJ7"/>
<protein>
    <submittedName>
        <fullName evidence="2">Uncharacterized protein</fullName>
    </submittedName>
</protein>